<sequence>MEANQRPEDVKPAQYQALPPECSFTMQQWLYRRTPHTRRYKRCYIVLHKDRLYSFRKPPSFHGCEPGNLMASLRYATASWMIAGAEIKADPQQIGGFYKWKLVVKPMSQYVGDNNTVFNAVLNKVPNDDTVASSCGDIDDIFREINAANHVSNAFLSPYTEERTVWLATSNHKVATDWLLAMLWTARYGSLQNFVYQNLVRSKYLSFALPTYLMAFDYFPSSANRETTPKRTAAFTFMKLNVIELLHMPMLEKDNVCCIVEHNSSFYILNLPQASQGDRTEVPKALSNLSYIEEETNECRFDDEHMHVLKERKYGKLGDMIQSTSTTREASQGKHIAKKISDLLGKHDTLIDTELVDDDRTRIKPNPLAPGTPNPHAQGYNVLSKLWNLNKPSEKRKHVIVKRSTYYGDDAYIYIPLYKNASQDMVWLHFVTTSHIYIGSASLSNSDFSITEPAKVKTCALTNIEAINPLNYKRLDISDHPQQTSVIKTSLVNQPIPEAGMVVISVVTPKHLGNFMDPVTLAYHSSQEYLSKATKASTAGGLHMLTSNIRRGVAAYRTTKTLRRYVKGVLQFKNPKTSVFWMVYITLALGVYPDKLLLFAIMPLIYYSVSSHPNIGEWFINLLLKYPILIAILPRKVIQNFLLLPKPACMACAKRKAFLLKNSHKVRGDVSKQSIAVQMIQVPDKRGRSRQSLRSFEASGEKEQVVQIETSDTPMLTSRHAMNAYVSYNAYSGTHVERCKHRGVIQAYLASLFLDHVKGSNVFSKLKSTDSRRMIRAFHRIFYVPPPYPCGVLPWMQNVILTVKYYMMTALLTFTGGIANVQILHLLHRKRVSKRLVVEAVDTEPTETECELQQSPRMESSAAPEYIVTEWYENERKSIFGVYSKENLRFYDRPHLTAENGRAVDVPGIMICKSTVAVTKDTDENGWVYSKNWNSVWVKESSAFTFVRRRKWVIVHRNTQRDLLVRNMIQTRRTDENSFMTAKSLSTRFSYSMQQPGSPVPNGCPLASRKPPSTAHNLAKLSYHGGTYSNASKPESSGAGGKRIVDAVADPMTKKILAMTSDDIERRHTHSDGSSDIPVKHGGTPITQSRLTVREMLKKGLTILKKEVHDPTPTAPSPATKVTTSLRETNEDAHVFGILRWRRFRHREQAAAIDERRDASIESNLFIPEAREAFVEYAEEIKPVGTMQPKICIEAEEDDDWLTDNEEAEEMQTKNHTLLNNIVAFALVIPFCLLLDLFKVIFRMIWTVLSIAFWILGLSQDEAECEMVSHEEQCVVAIKRLKRCCFMGKARIRIYNAAKGRRSRLHGFVRPVKHRRTNYMVLYNRNYRLMHIDRDPEDDYYETFSVPSDFEEHTDSKVCGATAQESDESESELQSSESNGAMGLHMPIEADTMDVEPNALWLQHADSAESGIERHPPQKIVPPESHQRRRRIYSYIKNIYERNVKKQQPEDGDFADLTVEGTKQSSDYERVDSNDDMKTEHKLSVLGMLRKAKDQIVWANYYINLLTMRYEKFLNMFVWRHDTITKMLLVMFVALGLMNYLVGANILLLIYILLYFKSGYASRMWEQNILHTVKRHLDGCLADMEIYRPFWDLTNKQVAQLATAIKRFCQVEVSSTMIRESQNRWDLARAITTEIIEQNMCRGWEHRSCFVNIFRQSPNLLEC</sequence>
<reference evidence="3" key="2">
    <citation type="submission" date="2021-05" db="EMBL/GenBank/DDBJ databases">
        <authorList>
            <person name="Pain A."/>
        </authorList>
    </citation>
    <scope>NUCLEOTIDE SEQUENCE</scope>
    <source>
        <strain evidence="3">1802A</strain>
    </source>
</reference>
<evidence type="ECO:0000256" key="1">
    <source>
        <dbReference type="SAM" id="MobiDB-lite"/>
    </source>
</evidence>
<organism evidence="3 4">
    <name type="scientific">Babesia divergens</name>
    <dbReference type="NCBI Taxonomy" id="32595"/>
    <lineage>
        <taxon>Eukaryota</taxon>
        <taxon>Sar</taxon>
        <taxon>Alveolata</taxon>
        <taxon>Apicomplexa</taxon>
        <taxon>Aconoidasida</taxon>
        <taxon>Piroplasmida</taxon>
        <taxon>Babesiidae</taxon>
        <taxon>Babesia</taxon>
    </lineage>
</organism>
<feature type="transmembrane region" description="Helical" evidence="2">
    <location>
        <begin position="805"/>
        <end position="827"/>
    </location>
</feature>
<evidence type="ECO:0000256" key="2">
    <source>
        <dbReference type="SAM" id="Phobius"/>
    </source>
</evidence>
<proteinExistence type="predicted"/>
<feature type="region of interest" description="Disordered" evidence="1">
    <location>
        <begin position="1065"/>
        <end position="1085"/>
    </location>
</feature>
<accession>A0AAD9LJK8</accession>
<gene>
    <name evidence="3" type="ORF">X943_003103</name>
</gene>
<evidence type="ECO:0000313" key="3">
    <source>
        <dbReference type="EMBL" id="KAK1938646.1"/>
    </source>
</evidence>
<evidence type="ECO:0008006" key="5">
    <source>
        <dbReference type="Google" id="ProtNLM"/>
    </source>
</evidence>
<name>A0AAD9LJK8_BABDI</name>
<feature type="region of interest" description="Disordered" evidence="1">
    <location>
        <begin position="1355"/>
        <end position="1379"/>
    </location>
</feature>
<protein>
    <recommendedName>
        <fullName evidence="5">PH domain-containing protein</fullName>
    </recommendedName>
</protein>
<comment type="caution">
    <text evidence="3">The sequence shown here is derived from an EMBL/GenBank/DDBJ whole genome shotgun (WGS) entry which is preliminary data.</text>
</comment>
<feature type="transmembrane region" description="Helical" evidence="2">
    <location>
        <begin position="1218"/>
        <end position="1235"/>
    </location>
</feature>
<keyword evidence="2" id="KW-0812">Transmembrane</keyword>
<feature type="transmembrane region" description="Helical" evidence="2">
    <location>
        <begin position="1527"/>
        <end position="1556"/>
    </location>
</feature>
<keyword evidence="4" id="KW-1185">Reference proteome</keyword>
<keyword evidence="2" id="KW-0472">Membrane</keyword>
<dbReference type="Proteomes" id="UP001195914">
    <property type="component" value="Unassembled WGS sequence"/>
</dbReference>
<keyword evidence="2" id="KW-1133">Transmembrane helix</keyword>
<reference evidence="3" key="1">
    <citation type="journal article" date="2014" name="Nucleic Acids Res.">
        <title>The evolutionary dynamics of variant antigen genes in Babesia reveal a history of genomic innovation underlying host-parasite interaction.</title>
        <authorList>
            <person name="Jackson A.P."/>
            <person name="Otto T.D."/>
            <person name="Darby A."/>
            <person name="Ramaprasad A."/>
            <person name="Xia D."/>
            <person name="Echaide I.E."/>
            <person name="Farber M."/>
            <person name="Gahlot S."/>
            <person name="Gamble J."/>
            <person name="Gupta D."/>
            <person name="Gupta Y."/>
            <person name="Jackson L."/>
            <person name="Malandrin L."/>
            <person name="Malas T.B."/>
            <person name="Moussa E."/>
            <person name="Nair M."/>
            <person name="Reid A.J."/>
            <person name="Sanders M."/>
            <person name="Sharma J."/>
            <person name="Tracey A."/>
            <person name="Quail M.A."/>
            <person name="Weir W."/>
            <person name="Wastling J.M."/>
            <person name="Hall N."/>
            <person name="Willadsen P."/>
            <person name="Lingelbach K."/>
            <person name="Shiels B."/>
            <person name="Tait A."/>
            <person name="Berriman M."/>
            <person name="Allred D.R."/>
            <person name="Pain A."/>
        </authorList>
    </citation>
    <scope>NUCLEOTIDE SEQUENCE</scope>
    <source>
        <strain evidence="3">1802A</strain>
    </source>
</reference>
<dbReference type="EMBL" id="JAHBMH010000024">
    <property type="protein sequence ID" value="KAK1938646.1"/>
    <property type="molecule type" value="Genomic_DNA"/>
</dbReference>
<evidence type="ECO:0000313" key="4">
    <source>
        <dbReference type="Proteomes" id="UP001195914"/>
    </source>
</evidence>